<name>A0ABY5V1B8_9BACT</name>
<keyword evidence="3" id="KW-1185">Reference proteome</keyword>
<accession>A0ABY5V1B8</accession>
<evidence type="ECO:0000313" key="3">
    <source>
        <dbReference type="Proteomes" id="UP001059295"/>
    </source>
</evidence>
<evidence type="ECO:0000256" key="1">
    <source>
        <dbReference type="SAM" id="MobiDB-lite"/>
    </source>
</evidence>
<evidence type="ECO:0008006" key="4">
    <source>
        <dbReference type="Google" id="ProtNLM"/>
    </source>
</evidence>
<feature type="region of interest" description="Disordered" evidence="1">
    <location>
        <begin position="39"/>
        <end position="58"/>
    </location>
</feature>
<sequence length="153" mass="16947">MSVLSWGKPTVEFTKSVNGAVPTEPTPTWTAFPEIKEDTAKLTTTEGTKKEATEEGGDVVDTRRGKNKYVFELEIFVKKGDEKPIEDEDGVIVDNYAVRLTPEDEACEGFLIENATVSVTESWSSADGKLWKYTFDAKKPETGKTLKPYTKSA</sequence>
<proteinExistence type="predicted"/>
<organism evidence="2 3">
    <name type="scientific">Alistipes ihumii AP11</name>
    <dbReference type="NCBI Taxonomy" id="1211813"/>
    <lineage>
        <taxon>Bacteria</taxon>
        <taxon>Pseudomonadati</taxon>
        <taxon>Bacteroidota</taxon>
        <taxon>Bacteroidia</taxon>
        <taxon>Bacteroidales</taxon>
        <taxon>Rikenellaceae</taxon>
        <taxon>Alistipes</taxon>
    </lineage>
</organism>
<gene>
    <name evidence="2" type="ORF">NQ491_04325</name>
</gene>
<dbReference type="RefSeq" id="WP_019246363.1">
    <property type="nucleotide sequence ID" value="NZ_CAPH01000015.1"/>
</dbReference>
<reference evidence="2" key="1">
    <citation type="journal article" date="2022" name="Cell">
        <title>Design, construction, and in vivo augmentation of a complex gut microbiome.</title>
        <authorList>
            <person name="Cheng A.G."/>
            <person name="Ho P.Y."/>
            <person name="Aranda-Diaz A."/>
            <person name="Jain S."/>
            <person name="Yu F.B."/>
            <person name="Meng X."/>
            <person name="Wang M."/>
            <person name="Iakiviak M."/>
            <person name="Nagashima K."/>
            <person name="Zhao A."/>
            <person name="Murugkar P."/>
            <person name="Patil A."/>
            <person name="Atabakhsh K."/>
            <person name="Weakley A."/>
            <person name="Yan J."/>
            <person name="Brumbaugh A.R."/>
            <person name="Higginbottom S."/>
            <person name="Dimas A."/>
            <person name="Shiver A.L."/>
            <person name="Deutschbauer A."/>
            <person name="Neff N."/>
            <person name="Sonnenburg J.L."/>
            <person name="Huang K.C."/>
            <person name="Fischbach M.A."/>
        </authorList>
    </citation>
    <scope>NUCLEOTIDE SEQUENCE</scope>
    <source>
        <strain evidence="2">AP11</strain>
    </source>
</reference>
<dbReference type="GeneID" id="82890933"/>
<protein>
    <recommendedName>
        <fullName evidence="4">Major tail protein</fullName>
    </recommendedName>
</protein>
<dbReference type="EMBL" id="CP102294">
    <property type="protein sequence ID" value="UWN58011.1"/>
    <property type="molecule type" value="Genomic_DNA"/>
</dbReference>
<evidence type="ECO:0000313" key="2">
    <source>
        <dbReference type="EMBL" id="UWN58011.1"/>
    </source>
</evidence>
<dbReference type="Proteomes" id="UP001059295">
    <property type="component" value="Chromosome"/>
</dbReference>